<sequence>MIDLAWAHEFAREWIESWNSHDIERILSHYTDDFEMSSPLIIERMQEPTGKLKGKDKIRPYWQKGLAAMPPLKFELLGVFAGVDSVVIYYRSIHRKMVCETLFFNMQRQVVRGAALYGDAAQ</sequence>
<dbReference type="SUPFAM" id="SSF54427">
    <property type="entry name" value="NTF2-like"/>
    <property type="match status" value="1"/>
</dbReference>
<dbReference type="Gene3D" id="3.10.450.50">
    <property type="match status" value="1"/>
</dbReference>
<accession>A0A1J5QXP0</accession>
<organism evidence="2">
    <name type="scientific">mine drainage metagenome</name>
    <dbReference type="NCBI Taxonomy" id="410659"/>
    <lineage>
        <taxon>unclassified sequences</taxon>
        <taxon>metagenomes</taxon>
        <taxon>ecological metagenomes</taxon>
    </lineage>
</organism>
<reference evidence="2" key="1">
    <citation type="submission" date="2016-10" db="EMBL/GenBank/DDBJ databases">
        <title>Sequence of Gallionella enrichment culture.</title>
        <authorList>
            <person name="Poehlein A."/>
            <person name="Muehling M."/>
            <person name="Daniel R."/>
        </authorList>
    </citation>
    <scope>NUCLEOTIDE SEQUENCE</scope>
</reference>
<dbReference type="InterPro" id="IPR037401">
    <property type="entry name" value="SnoaL-like"/>
</dbReference>
<dbReference type="AlphaFoldDB" id="A0A1J5QXP0"/>
<comment type="caution">
    <text evidence="2">The sequence shown here is derived from an EMBL/GenBank/DDBJ whole genome shotgun (WGS) entry which is preliminary data.</text>
</comment>
<proteinExistence type="predicted"/>
<feature type="domain" description="SnoaL-like" evidence="1">
    <location>
        <begin position="11"/>
        <end position="115"/>
    </location>
</feature>
<dbReference type="InterPro" id="IPR032710">
    <property type="entry name" value="NTF2-like_dom_sf"/>
</dbReference>
<dbReference type="Pfam" id="PF12680">
    <property type="entry name" value="SnoaL_2"/>
    <property type="match status" value="1"/>
</dbReference>
<evidence type="ECO:0000313" key="2">
    <source>
        <dbReference type="EMBL" id="OIQ88050.1"/>
    </source>
</evidence>
<evidence type="ECO:0000259" key="1">
    <source>
        <dbReference type="Pfam" id="PF12680"/>
    </source>
</evidence>
<protein>
    <submittedName>
        <fullName evidence="2">SnoaL-like domain protein</fullName>
    </submittedName>
</protein>
<dbReference type="EMBL" id="MLJW01000390">
    <property type="protein sequence ID" value="OIQ88050.1"/>
    <property type="molecule type" value="Genomic_DNA"/>
</dbReference>
<name>A0A1J5QXP0_9ZZZZ</name>
<gene>
    <name evidence="2" type="ORF">GALL_300570</name>
</gene>